<keyword evidence="4" id="KW-1133">Transmembrane helix</keyword>
<name>A0A1I2V710_9BACT</name>
<dbReference type="PANTHER" id="PTHR43630:SF1">
    <property type="entry name" value="POLY-BETA-1,6-N-ACETYL-D-GLUCOSAMINE SYNTHASE"/>
    <property type="match status" value="1"/>
</dbReference>
<dbReference type="InterPro" id="IPR029044">
    <property type="entry name" value="Nucleotide-diphossugar_trans"/>
</dbReference>
<dbReference type="Gene3D" id="3.90.550.10">
    <property type="entry name" value="Spore Coat Polysaccharide Biosynthesis Protein SpsA, Chain A"/>
    <property type="match status" value="1"/>
</dbReference>
<dbReference type="PANTHER" id="PTHR43630">
    <property type="entry name" value="POLY-BETA-1,6-N-ACETYL-D-GLUCOSAMINE SYNTHASE"/>
    <property type="match status" value="1"/>
</dbReference>
<keyword evidence="4" id="KW-0812">Transmembrane</keyword>
<dbReference type="STRING" id="435880.SAMN04487988_10945"/>
<evidence type="ECO:0000313" key="7">
    <source>
        <dbReference type="Proteomes" id="UP000199642"/>
    </source>
</evidence>
<evidence type="ECO:0000256" key="1">
    <source>
        <dbReference type="ARBA" id="ARBA00006739"/>
    </source>
</evidence>
<comment type="similarity">
    <text evidence="1">Belongs to the glycosyltransferase 2 family.</text>
</comment>
<dbReference type="Pfam" id="PF00535">
    <property type="entry name" value="Glycos_transf_2"/>
    <property type="match status" value="1"/>
</dbReference>
<dbReference type="EMBL" id="FOPC01000009">
    <property type="protein sequence ID" value="SFG85134.1"/>
    <property type="molecule type" value="Genomic_DNA"/>
</dbReference>
<dbReference type="SUPFAM" id="SSF53448">
    <property type="entry name" value="Nucleotide-diphospho-sugar transferases"/>
    <property type="match status" value="1"/>
</dbReference>
<feature type="domain" description="Glycosyltransferase 2-like" evidence="5">
    <location>
        <begin position="22"/>
        <end position="183"/>
    </location>
</feature>
<protein>
    <submittedName>
        <fullName evidence="6">Glycosyltransferase, catalytic subunit of cellulose synthase and poly-beta-1,6-N-acetylglucosamine synthase</fullName>
    </submittedName>
</protein>
<sequence>MARKWSVQKKMDLPETDKSQVSLIIPFRNESENAEELLRQLAKMEANVGEILLVNDHSEDDSRIIFERGAGDSNHIKILDSPGIGKKAAVEFAVKQAKGSIILVSDADCTFSETWVKKLLAQFSDPTVQLVAGPVLSQMERDGFLDRFQQIEWASILLLTHYFFHIQKPLMCSAANLAYRKATFIAVGGFSGNANIASGDDEFLLKKIMKKYGPASCRYLRNQETLVWTRPQEDFFALLNQRMRWAGKWKKHSSFSHLMTSVVFAAFQMVWISSFCLPFFGGFFTLIFLGIWGVKIGMESRVLGKVLRSFGISIPIEYYIKTGFFHPLYVLLTVSGIFFGKFVWKGRSD</sequence>
<dbReference type="InterPro" id="IPR001173">
    <property type="entry name" value="Glyco_trans_2-like"/>
</dbReference>
<gene>
    <name evidence="6" type="ORF">SAMN04487988_10945</name>
</gene>
<evidence type="ECO:0000256" key="4">
    <source>
        <dbReference type="SAM" id="Phobius"/>
    </source>
</evidence>
<keyword evidence="2" id="KW-0328">Glycosyltransferase</keyword>
<evidence type="ECO:0000259" key="5">
    <source>
        <dbReference type="Pfam" id="PF00535"/>
    </source>
</evidence>
<organism evidence="6 7">
    <name type="scientific">Algoriphagus hitonicola</name>
    <dbReference type="NCBI Taxonomy" id="435880"/>
    <lineage>
        <taxon>Bacteria</taxon>
        <taxon>Pseudomonadati</taxon>
        <taxon>Bacteroidota</taxon>
        <taxon>Cytophagia</taxon>
        <taxon>Cytophagales</taxon>
        <taxon>Cyclobacteriaceae</taxon>
        <taxon>Algoriphagus</taxon>
    </lineage>
</organism>
<evidence type="ECO:0000256" key="2">
    <source>
        <dbReference type="ARBA" id="ARBA00022676"/>
    </source>
</evidence>
<evidence type="ECO:0000313" key="6">
    <source>
        <dbReference type="EMBL" id="SFG85134.1"/>
    </source>
</evidence>
<dbReference type="GO" id="GO:0016757">
    <property type="term" value="F:glycosyltransferase activity"/>
    <property type="evidence" value="ECO:0007669"/>
    <property type="project" value="UniProtKB-KW"/>
</dbReference>
<keyword evidence="4" id="KW-0472">Membrane</keyword>
<dbReference type="AlphaFoldDB" id="A0A1I2V710"/>
<evidence type="ECO:0000256" key="3">
    <source>
        <dbReference type="ARBA" id="ARBA00022679"/>
    </source>
</evidence>
<keyword evidence="7" id="KW-1185">Reference proteome</keyword>
<proteinExistence type="inferred from homology"/>
<keyword evidence="3 6" id="KW-0808">Transferase</keyword>
<dbReference type="Proteomes" id="UP000199642">
    <property type="component" value="Unassembled WGS sequence"/>
</dbReference>
<feature type="transmembrane region" description="Helical" evidence="4">
    <location>
        <begin position="318"/>
        <end position="339"/>
    </location>
</feature>
<feature type="transmembrane region" description="Helical" evidence="4">
    <location>
        <begin position="277"/>
        <end position="297"/>
    </location>
</feature>
<reference evidence="7" key="1">
    <citation type="submission" date="2016-10" db="EMBL/GenBank/DDBJ databases">
        <authorList>
            <person name="Varghese N."/>
            <person name="Submissions S."/>
        </authorList>
    </citation>
    <scope>NUCLEOTIDE SEQUENCE [LARGE SCALE GENOMIC DNA]</scope>
    <source>
        <strain evidence="7">DSM 19315</strain>
    </source>
</reference>
<accession>A0A1I2V710</accession>